<name>A0ABP7DUS4_9SPHN</name>
<reference evidence="2" key="1">
    <citation type="journal article" date="2019" name="Int. J. Syst. Evol. Microbiol.">
        <title>The Global Catalogue of Microorganisms (GCM) 10K type strain sequencing project: providing services to taxonomists for standard genome sequencing and annotation.</title>
        <authorList>
            <consortium name="The Broad Institute Genomics Platform"/>
            <consortium name="The Broad Institute Genome Sequencing Center for Infectious Disease"/>
            <person name="Wu L."/>
            <person name="Ma J."/>
        </authorList>
    </citation>
    <scope>NUCLEOTIDE SEQUENCE [LARGE SCALE GENOMIC DNA]</scope>
    <source>
        <strain evidence="2">JCM 17498</strain>
    </source>
</reference>
<dbReference type="Proteomes" id="UP001500523">
    <property type="component" value="Unassembled WGS sequence"/>
</dbReference>
<proteinExistence type="predicted"/>
<evidence type="ECO:0000313" key="2">
    <source>
        <dbReference type="Proteomes" id="UP001500523"/>
    </source>
</evidence>
<comment type="caution">
    <text evidence="1">The sequence shown here is derived from an EMBL/GenBank/DDBJ whole genome shotgun (WGS) entry which is preliminary data.</text>
</comment>
<gene>
    <name evidence="1" type="ORF">GCM10022268_17060</name>
</gene>
<sequence>MNGELPDTPLFTGLSPVQHFERSRSYDTALLAIEGIILAGVGNDDVRGLRAAMLHSYCVRIGAIIAGCDSADREELLTIARGEIAEAADIVRMLRS</sequence>
<keyword evidence="2" id="KW-1185">Reference proteome</keyword>
<accession>A0ABP7DUS4</accession>
<evidence type="ECO:0000313" key="1">
    <source>
        <dbReference type="EMBL" id="GAA3708313.1"/>
    </source>
</evidence>
<protein>
    <submittedName>
        <fullName evidence="1">Uncharacterized protein</fullName>
    </submittedName>
</protein>
<organism evidence="1 2">
    <name type="scientific">Sphingomonas cynarae</name>
    <dbReference type="NCBI Taxonomy" id="930197"/>
    <lineage>
        <taxon>Bacteria</taxon>
        <taxon>Pseudomonadati</taxon>
        <taxon>Pseudomonadota</taxon>
        <taxon>Alphaproteobacteria</taxon>
        <taxon>Sphingomonadales</taxon>
        <taxon>Sphingomonadaceae</taxon>
        <taxon>Sphingomonas</taxon>
    </lineage>
</organism>
<dbReference type="EMBL" id="BAABBF010000003">
    <property type="protein sequence ID" value="GAA3708313.1"/>
    <property type="molecule type" value="Genomic_DNA"/>
</dbReference>
<dbReference type="RefSeq" id="WP_344692927.1">
    <property type="nucleotide sequence ID" value="NZ_BAABBF010000003.1"/>
</dbReference>